<dbReference type="Pfam" id="PF03572">
    <property type="entry name" value="Peptidase_S41"/>
    <property type="match status" value="1"/>
</dbReference>
<dbReference type="AlphaFoldDB" id="A0A086AIA3"/>
<dbReference type="GO" id="GO:0008236">
    <property type="term" value="F:serine-type peptidase activity"/>
    <property type="evidence" value="ECO:0007669"/>
    <property type="project" value="InterPro"/>
</dbReference>
<proteinExistence type="predicted"/>
<dbReference type="STRING" id="991.IW20_11770"/>
<keyword evidence="5" id="KW-1185">Reference proteome</keyword>
<dbReference type="eggNOG" id="COG0793">
    <property type="taxonomic scope" value="Bacteria"/>
</dbReference>
<dbReference type="InterPro" id="IPR036034">
    <property type="entry name" value="PDZ_sf"/>
</dbReference>
<organism evidence="2 4">
    <name type="scientific">Flavobacterium hydatis</name>
    <name type="common">Cytophaga aquatilis</name>
    <dbReference type="NCBI Taxonomy" id="991"/>
    <lineage>
        <taxon>Bacteria</taxon>
        <taxon>Pseudomonadati</taxon>
        <taxon>Bacteroidota</taxon>
        <taxon>Flavobacteriia</taxon>
        <taxon>Flavobacteriales</taxon>
        <taxon>Flavobacteriaceae</taxon>
        <taxon>Flavobacterium</taxon>
    </lineage>
</organism>
<accession>A0A086AIA3</accession>
<gene>
    <name evidence="3" type="ORF">B0A62_04705</name>
    <name evidence="2" type="ORF">IW20_11770</name>
</gene>
<dbReference type="Proteomes" id="UP000198424">
    <property type="component" value="Unassembled WGS sequence"/>
</dbReference>
<dbReference type="InterPro" id="IPR029045">
    <property type="entry name" value="ClpP/crotonase-like_dom_sf"/>
</dbReference>
<feature type="domain" description="Tail specific protease" evidence="1">
    <location>
        <begin position="321"/>
        <end position="521"/>
    </location>
</feature>
<protein>
    <submittedName>
        <fullName evidence="2">Peptidase S41</fullName>
    </submittedName>
</protein>
<evidence type="ECO:0000313" key="4">
    <source>
        <dbReference type="Proteomes" id="UP000028712"/>
    </source>
</evidence>
<dbReference type="SMART" id="SM00245">
    <property type="entry name" value="TSPc"/>
    <property type="match status" value="1"/>
</dbReference>
<dbReference type="PANTHER" id="PTHR32060:SF22">
    <property type="entry name" value="CARBOXYL-TERMINAL-PROCESSING PEPTIDASE 3, CHLOROPLASTIC"/>
    <property type="match status" value="1"/>
</dbReference>
<dbReference type="EMBL" id="MUGY01000004">
    <property type="protein sequence ID" value="OXA96567.1"/>
    <property type="molecule type" value="Genomic_DNA"/>
</dbReference>
<evidence type="ECO:0000313" key="5">
    <source>
        <dbReference type="Proteomes" id="UP000198424"/>
    </source>
</evidence>
<dbReference type="Pfam" id="PF00595">
    <property type="entry name" value="PDZ"/>
    <property type="match status" value="1"/>
</dbReference>
<sequence length="546" mass="63080">MQKITLFILLVFSHTIFSQTKITETEKLAATCKVWGFLKYYHPKVAKGDFNWDNQLLEVLPKIEQAKTKKEFSLVMENWIDSLGEVKDIAPIIAPKDVAYFDKNFDISWIDSNKLFSKKLSAKLRFIEDNRFQTDEEIGPGYNPFKNGNYFDLKYDNKNSRILWMCMYWNLVEYFFPDKYLMDKKWDKTLDEILPLVLEAKNENDFYATMTRMSTRLNDSHVEFVTYESNKSMKYYFPADCKIIDEKMVVTEILGDSLAEASNIKIGDVIVKINDKTIATLILENRDLVCASNEASYLNKIVGSILMSDSDNVKVEFLKDGKSEIKAMTWFDYHDSHRNEFKKGAMKKKDKFKLLDKNIGYVNMGVIKVRHIPDMIEALKSTKAIVFDMRNYPNGTYEEISKFLNAHEEKFAIYTYPDFSYPGRFKWTEGTNCGSENKDHYKGKVIVLLNEDSMSQAEWTAMSFQTAGNTTIIGSQTGGADGNVTELDFKEFHTRYSGIGVYYPDKRETQRIGIVPDIEVKPTIEGIQQGKDEVLDRAIKFIETGV</sequence>
<dbReference type="Gene3D" id="3.30.750.44">
    <property type="match status" value="1"/>
</dbReference>
<evidence type="ECO:0000313" key="3">
    <source>
        <dbReference type="EMBL" id="OXA96567.1"/>
    </source>
</evidence>
<dbReference type="OrthoDB" id="5379939at2"/>
<dbReference type="CDD" id="cd07562">
    <property type="entry name" value="Peptidase_S41_TRI"/>
    <property type="match status" value="1"/>
</dbReference>
<dbReference type="GO" id="GO:0006508">
    <property type="term" value="P:proteolysis"/>
    <property type="evidence" value="ECO:0007669"/>
    <property type="project" value="InterPro"/>
</dbReference>
<dbReference type="SUPFAM" id="SSF50156">
    <property type="entry name" value="PDZ domain-like"/>
    <property type="match status" value="1"/>
</dbReference>
<reference evidence="2 4" key="1">
    <citation type="submission" date="2014-07" db="EMBL/GenBank/DDBJ databases">
        <title>Genome of Flavobacterium hydatis DSM 2063.</title>
        <authorList>
            <person name="Pipes S.E."/>
            <person name="Stropko S.J."/>
            <person name="Newman J.D."/>
        </authorList>
    </citation>
    <scope>NUCLEOTIDE SEQUENCE [LARGE SCALE GENOMIC DNA]</scope>
    <source>
        <strain evidence="2 4">DSM 2063</strain>
    </source>
</reference>
<dbReference type="Gene3D" id="3.90.226.10">
    <property type="entry name" value="2-enoyl-CoA Hydratase, Chain A, domain 1"/>
    <property type="match status" value="1"/>
</dbReference>
<comment type="caution">
    <text evidence="2">The sequence shown here is derived from an EMBL/GenBank/DDBJ whole genome shotgun (WGS) entry which is preliminary data.</text>
</comment>
<dbReference type="GO" id="GO:0004175">
    <property type="term" value="F:endopeptidase activity"/>
    <property type="evidence" value="ECO:0007669"/>
    <property type="project" value="TreeGrafter"/>
</dbReference>
<dbReference type="Proteomes" id="UP000028712">
    <property type="component" value="Unassembled WGS sequence"/>
</dbReference>
<evidence type="ECO:0000313" key="2">
    <source>
        <dbReference type="EMBL" id="KFF16417.1"/>
    </source>
</evidence>
<dbReference type="EMBL" id="JPRM01000015">
    <property type="protein sequence ID" value="KFF16417.1"/>
    <property type="molecule type" value="Genomic_DNA"/>
</dbReference>
<dbReference type="InterPro" id="IPR005151">
    <property type="entry name" value="Tail-specific_protease"/>
</dbReference>
<dbReference type="Gene3D" id="2.30.42.10">
    <property type="match status" value="1"/>
</dbReference>
<name>A0A086AIA3_FLAHY</name>
<reference evidence="3 5" key="2">
    <citation type="submission" date="2016-11" db="EMBL/GenBank/DDBJ databases">
        <title>Whole genomes of Flavobacteriaceae.</title>
        <authorList>
            <person name="Stine C."/>
            <person name="Li C."/>
            <person name="Tadesse D."/>
        </authorList>
    </citation>
    <scope>NUCLEOTIDE SEQUENCE [LARGE SCALE GENOMIC DNA]</scope>
    <source>
        <strain evidence="3 5">ATCC 29551</strain>
    </source>
</reference>
<evidence type="ECO:0000259" key="1">
    <source>
        <dbReference type="SMART" id="SM00245"/>
    </source>
</evidence>
<dbReference type="RefSeq" id="WP_035622140.1">
    <property type="nucleotide sequence ID" value="NZ_JBEWQG010000001.1"/>
</dbReference>
<dbReference type="InterPro" id="IPR001478">
    <property type="entry name" value="PDZ"/>
</dbReference>
<dbReference type="PANTHER" id="PTHR32060">
    <property type="entry name" value="TAIL-SPECIFIC PROTEASE"/>
    <property type="match status" value="1"/>
</dbReference>
<dbReference type="SUPFAM" id="SSF52096">
    <property type="entry name" value="ClpP/crotonase"/>
    <property type="match status" value="1"/>
</dbReference>